<dbReference type="PROSITE" id="PS50011">
    <property type="entry name" value="PROTEIN_KINASE_DOM"/>
    <property type="match status" value="1"/>
</dbReference>
<dbReference type="AlphaFoldDB" id="A0A9Q8LF47"/>
<dbReference type="InterPro" id="IPR008271">
    <property type="entry name" value="Ser/Thr_kinase_AS"/>
</dbReference>
<dbReference type="PROSITE" id="PS00108">
    <property type="entry name" value="PROTEIN_KINASE_ST"/>
    <property type="match status" value="1"/>
</dbReference>
<dbReference type="PANTHER" id="PTHR43671:SF13">
    <property type="entry name" value="SERINE_THREONINE-PROTEIN KINASE NEK2"/>
    <property type="match status" value="1"/>
</dbReference>
<dbReference type="EC" id="2.7.11.1" evidence="1"/>
<dbReference type="GO" id="GO:0004674">
    <property type="term" value="F:protein serine/threonine kinase activity"/>
    <property type="evidence" value="ECO:0007669"/>
    <property type="project" value="UniProtKB-EC"/>
</dbReference>
<dbReference type="OrthoDB" id="310217at2759"/>
<keyword evidence="4" id="KW-0418">Kinase</keyword>
<dbReference type="Proteomes" id="UP000756132">
    <property type="component" value="Chromosome 4"/>
</dbReference>
<evidence type="ECO:0000313" key="7">
    <source>
        <dbReference type="EMBL" id="UJO16340.1"/>
    </source>
</evidence>
<dbReference type="Pfam" id="PF00069">
    <property type="entry name" value="Pkinase"/>
    <property type="match status" value="1"/>
</dbReference>
<dbReference type="GO" id="GO:0005524">
    <property type="term" value="F:ATP binding"/>
    <property type="evidence" value="ECO:0007669"/>
    <property type="project" value="UniProtKB-KW"/>
</dbReference>
<dbReference type="SMART" id="SM00220">
    <property type="entry name" value="S_TKc"/>
    <property type="match status" value="1"/>
</dbReference>
<evidence type="ECO:0000256" key="4">
    <source>
        <dbReference type="ARBA" id="ARBA00022777"/>
    </source>
</evidence>
<gene>
    <name evidence="7" type="ORF">CLAFUR5_05224</name>
</gene>
<keyword evidence="8" id="KW-1185">Reference proteome</keyword>
<dbReference type="InterPro" id="IPR050660">
    <property type="entry name" value="NEK_Ser/Thr_kinase"/>
</dbReference>
<dbReference type="InterPro" id="IPR011009">
    <property type="entry name" value="Kinase-like_dom_sf"/>
</dbReference>
<evidence type="ECO:0000256" key="5">
    <source>
        <dbReference type="ARBA" id="ARBA00022840"/>
    </source>
</evidence>
<reference evidence="7" key="2">
    <citation type="journal article" date="2022" name="Microb. Genom.">
        <title>A chromosome-scale genome assembly of the tomato pathogen Cladosporium fulvum reveals a compartmentalized genome architecture and the presence of a dispensable chromosome.</title>
        <authorList>
            <person name="Zaccaron A.Z."/>
            <person name="Chen L.H."/>
            <person name="Samaras A."/>
            <person name="Stergiopoulos I."/>
        </authorList>
    </citation>
    <scope>NUCLEOTIDE SEQUENCE</scope>
    <source>
        <strain evidence="7">Race5_Kim</strain>
    </source>
</reference>
<keyword evidence="2" id="KW-0808">Transferase</keyword>
<evidence type="ECO:0000256" key="1">
    <source>
        <dbReference type="ARBA" id="ARBA00012513"/>
    </source>
</evidence>
<keyword evidence="3" id="KW-0547">Nucleotide-binding</keyword>
<dbReference type="Gene3D" id="1.10.510.10">
    <property type="entry name" value="Transferase(Phosphotransferase) domain 1"/>
    <property type="match status" value="1"/>
</dbReference>
<dbReference type="InterPro" id="IPR000719">
    <property type="entry name" value="Prot_kinase_dom"/>
</dbReference>
<sequence length="607" mass="69739">MAGSSSEEAFLDFCERISIEDGFFTKLKRRSTAKKEWRAMDSSTRSAVTALSKAISASDQTAREAKSTIESCYETIERLPKRSRIRRLRWLDTVESCALHSIARGENATQAADSVIDMLRLWKTDSMFLHLLYVWREKVDTFLDEQKRSLKLLQKELHGLKRRTPGRKIIRYATRDDMEALSQKRVDRPPIMERPPPKQRSTTATSWHCRDLGTAFGAINKGVHISVGVDGNGVIVDRTVRKTVLMENSWDWCGNLPREFVTQVVLSGLANAKFVLGVEEWAEARDNNFYHLYLEFAPHGDLFQLAANHRQADRWVPEEFLWLLFQALIESALLMKHGIGYRKQGNQPAWQEMIHRDLKPENIFLALPTKGHFQMYPRPKIADFGGAIFTTKKDPLNPDFYATFGTPGLCAPEQYWYIDPVTEKPVDRFQVLSPCNVWGIGAVMYNLMTLGGLNATTQPPYAISRYPDSPMAGTGRHINQPARHFEAMDIDGQPDIGYETPDEDRPRDDESFYGEAFRYTLRSSVKQRYSAELCDMVNRCMNFHPDSRPLISDLKNWVDDQFWKRSRLKDLNNGRKTVGKAPGPALYEPEKEEYKLGMHWQTLRVIN</sequence>
<dbReference type="KEGG" id="ffu:CLAFUR5_05224"/>
<dbReference type="GeneID" id="71985102"/>
<evidence type="ECO:0000256" key="3">
    <source>
        <dbReference type="ARBA" id="ARBA00022741"/>
    </source>
</evidence>
<dbReference type="SUPFAM" id="SSF56112">
    <property type="entry name" value="Protein kinase-like (PK-like)"/>
    <property type="match status" value="1"/>
</dbReference>
<proteinExistence type="predicted"/>
<keyword evidence="5" id="KW-0067">ATP-binding</keyword>
<name>A0A9Q8LF47_PASFU</name>
<dbReference type="PANTHER" id="PTHR43671">
    <property type="entry name" value="SERINE/THREONINE-PROTEIN KINASE NEK"/>
    <property type="match status" value="1"/>
</dbReference>
<reference evidence="7" key="1">
    <citation type="submission" date="2021-12" db="EMBL/GenBank/DDBJ databases">
        <authorList>
            <person name="Zaccaron A."/>
            <person name="Stergiopoulos I."/>
        </authorList>
    </citation>
    <scope>NUCLEOTIDE SEQUENCE</scope>
    <source>
        <strain evidence="7">Race5_Kim</strain>
    </source>
</reference>
<accession>A0A9Q8LF47</accession>
<feature type="domain" description="Protein kinase" evidence="6">
    <location>
        <begin position="205"/>
        <end position="563"/>
    </location>
</feature>
<organism evidence="7 8">
    <name type="scientific">Passalora fulva</name>
    <name type="common">Tomato leaf mold</name>
    <name type="synonym">Cladosporium fulvum</name>
    <dbReference type="NCBI Taxonomy" id="5499"/>
    <lineage>
        <taxon>Eukaryota</taxon>
        <taxon>Fungi</taxon>
        <taxon>Dikarya</taxon>
        <taxon>Ascomycota</taxon>
        <taxon>Pezizomycotina</taxon>
        <taxon>Dothideomycetes</taxon>
        <taxon>Dothideomycetidae</taxon>
        <taxon>Mycosphaerellales</taxon>
        <taxon>Mycosphaerellaceae</taxon>
        <taxon>Fulvia</taxon>
    </lineage>
</organism>
<dbReference type="EMBL" id="CP090166">
    <property type="protein sequence ID" value="UJO16340.1"/>
    <property type="molecule type" value="Genomic_DNA"/>
</dbReference>
<evidence type="ECO:0000313" key="8">
    <source>
        <dbReference type="Proteomes" id="UP000756132"/>
    </source>
</evidence>
<dbReference type="RefSeq" id="XP_047760706.1">
    <property type="nucleotide sequence ID" value="XM_047904372.1"/>
</dbReference>
<protein>
    <recommendedName>
        <fullName evidence="1">non-specific serine/threonine protein kinase</fullName>
        <ecNumber evidence="1">2.7.11.1</ecNumber>
    </recommendedName>
</protein>
<evidence type="ECO:0000256" key="2">
    <source>
        <dbReference type="ARBA" id="ARBA00022679"/>
    </source>
</evidence>
<evidence type="ECO:0000259" key="6">
    <source>
        <dbReference type="PROSITE" id="PS50011"/>
    </source>
</evidence>